<feature type="compositionally biased region" description="Basic residues" evidence="1">
    <location>
        <begin position="84"/>
        <end position="100"/>
    </location>
</feature>
<evidence type="ECO:0000313" key="3">
    <source>
        <dbReference type="Proteomes" id="UP000003295"/>
    </source>
</evidence>
<feature type="region of interest" description="Disordered" evidence="1">
    <location>
        <begin position="47"/>
        <end position="117"/>
    </location>
</feature>
<evidence type="ECO:0000313" key="2">
    <source>
        <dbReference type="EMBL" id="EEP44268.1"/>
    </source>
</evidence>
<proteinExistence type="predicted"/>
<name>C4FA99_9ACTN</name>
<dbReference type="HOGENOM" id="CLU_2080765_0_0_11"/>
<dbReference type="Proteomes" id="UP000003295">
    <property type="component" value="Unassembled WGS sequence"/>
</dbReference>
<reference evidence="2 3" key="1">
    <citation type="submission" date="2009-04" db="EMBL/GenBank/DDBJ databases">
        <authorList>
            <person name="Weinstock G."/>
            <person name="Sodergren E."/>
            <person name="Clifton S."/>
            <person name="Fulton L."/>
            <person name="Fulton B."/>
            <person name="Courtney L."/>
            <person name="Fronick C."/>
            <person name="Harrison M."/>
            <person name="Strong C."/>
            <person name="Farmer C."/>
            <person name="Delahaunty K."/>
            <person name="Markovic C."/>
            <person name="Hall O."/>
            <person name="Minx P."/>
            <person name="Tomlinson C."/>
            <person name="Mitreva M."/>
            <person name="Nelson J."/>
            <person name="Hou S."/>
            <person name="Wollam A."/>
            <person name="Pepin K.H."/>
            <person name="Johnson M."/>
            <person name="Bhonagiri V."/>
            <person name="Nash W.E."/>
            <person name="Warren W."/>
            <person name="Chinwalla A."/>
            <person name="Mardis E.R."/>
            <person name="Wilson R.K."/>
        </authorList>
    </citation>
    <scope>NUCLEOTIDE SEQUENCE [LARGE SCALE GENOMIC DNA]</scope>
    <source>
        <strain evidence="2 3">DSM 13280</strain>
    </source>
</reference>
<protein>
    <submittedName>
        <fullName evidence="2">Uncharacterized protein</fullName>
    </submittedName>
</protein>
<gene>
    <name evidence="2" type="ORF">COLINT_02991</name>
</gene>
<feature type="compositionally biased region" description="Basic residues" evidence="1">
    <location>
        <begin position="64"/>
        <end position="74"/>
    </location>
</feature>
<comment type="caution">
    <text evidence="2">The sequence shown here is derived from an EMBL/GenBank/DDBJ whole genome shotgun (WGS) entry which is preliminary data.</text>
</comment>
<organism evidence="2 3">
    <name type="scientific">Collinsella intestinalis DSM 13280</name>
    <dbReference type="NCBI Taxonomy" id="521003"/>
    <lineage>
        <taxon>Bacteria</taxon>
        <taxon>Bacillati</taxon>
        <taxon>Actinomycetota</taxon>
        <taxon>Coriobacteriia</taxon>
        <taxon>Coriobacteriales</taxon>
        <taxon>Coriobacteriaceae</taxon>
        <taxon>Collinsella</taxon>
    </lineage>
</organism>
<accession>C4FA99</accession>
<dbReference type="EMBL" id="ABXH02000017">
    <property type="protein sequence ID" value="EEP44268.1"/>
    <property type="molecule type" value="Genomic_DNA"/>
</dbReference>
<evidence type="ECO:0000256" key="1">
    <source>
        <dbReference type="SAM" id="MobiDB-lite"/>
    </source>
</evidence>
<sequence length="117" mass="13904">MDAKKPRDERGLSRVVLMTRRNDTPDARGPERIRSVVHGALEPVFPMQEGPRLTASQPRCSWKGGRRWNRRPRRPGTTSVWKSRSSRMIHRMTRRSRNHRTCPFYAREQPREQMQLQ</sequence>
<dbReference type="AlphaFoldDB" id="C4FA99"/>